<protein>
    <recommendedName>
        <fullName evidence="4">Arc family DNA-binding protein</fullName>
    </recommendedName>
</protein>
<dbReference type="Proteomes" id="UP000696931">
    <property type="component" value="Unassembled WGS sequence"/>
</dbReference>
<organism evidence="2 3">
    <name type="scientific">Eiseniibacteriota bacterium</name>
    <dbReference type="NCBI Taxonomy" id="2212470"/>
    <lineage>
        <taxon>Bacteria</taxon>
        <taxon>Candidatus Eiseniibacteriota</taxon>
    </lineage>
</organism>
<dbReference type="Gene3D" id="1.10.1220.10">
    <property type="entry name" value="Met repressor-like"/>
    <property type="match status" value="1"/>
</dbReference>
<dbReference type="AlphaFoldDB" id="A0A933SBJ3"/>
<comment type="caution">
    <text evidence="2">The sequence shown here is derived from an EMBL/GenBank/DDBJ whole genome shotgun (WGS) entry which is preliminary data.</text>
</comment>
<reference evidence="2" key="1">
    <citation type="submission" date="2020-07" db="EMBL/GenBank/DDBJ databases">
        <title>Huge and variable diversity of episymbiotic CPR bacteria and DPANN archaea in groundwater ecosystems.</title>
        <authorList>
            <person name="He C.Y."/>
            <person name="Keren R."/>
            <person name="Whittaker M."/>
            <person name="Farag I.F."/>
            <person name="Doudna J."/>
            <person name="Cate J.H.D."/>
            <person name="Banfield J.F."/>
        </authorList>
    </citation>
    <scope>NUCLEOTIDE SEQUENCE</scope>
    <source>
        <strain evidence="2">NC_groundwater_1813_Pr3_B-0.1um_71_17</strain>
    </source>
</reference>
<accession>A0A933SBJ3</accession>
<feature type="region of interest" description="Disordered" evidence="1">
    <location>
        <begin position="44"/>
        <end position="64"/>
    </location>
</feature>
<dbReference type="EMBL" id="JACRIW010000023">
    <property type="protein sequence ID" value="MBI5168426.1"/>
    <property type="molecule type" value="Genomic_DNA"/>
</dbReference>
<dbReference type="InterPro" id="IPR013321">
    <property type="entry name" value="Arc_rbn_hlx_hlx"/>
</dbReference>
<evidence type="ECO:0008006" key="4">
    <source>
        <dbReference type="Google" id="ProtNLM"/>
    </source>
</evidence>
<dbReference type="GO" id="GO:0006355">
    <property type="term" value="P:regulation of DNA-templated transcription"/>
    <property type="evidence" value="ECO:0007669"/>
    <property type="project" value="InterPro"/>
</dbReference>
<sequence length="64" mass="7038">MAERKSFLLRIDPAVLDALQKWASDDLRSLNGQIEFVLRRALQQEGRGPASEGAAKKRKTGGDA</sequence>
<dbReference type="InterPro" id="IPR010985">
    <property type="entry name" value="Ribbon_hlx_hlx"/>
</dbReference>
<evidence type="ECO:0000313" key="2">
    <source>
        <dbReference type="EMBL" id="MBI5168426.1"/>
    </source>
</evidence>
<dbReference type="SUPFAM" id="SSF47598">
    <property type="entry name" value="Ribbon-helix-helix"/>
    <property type="match status" value="1"/>
</dbReference>
<name>A0A933SBJ3_UNCEI</name>
<evidence type="ECO:0000313" key="3">
    <source>
        <dbReference type="Proteomes" id="UP000696931"/>
    </source>
</evidence>
<proteinExistence type="predicted"/>
<evidence type="ECO:0000256" key="1">
    <source>
        <dbReference type="SAM" id="MobiDB-lite"/>
    </source>
</evidence>
<gene>
    <name evidence="2" type="ORF">HZA61_02960</name>
</gene>